<accession>A0ABN1QEJ7</accession>
<evidence type="ECO:0000256" key="4">
    <source>
        <dbReference type="ARBA" id="ARBA00023002"/>
    </source>
</evidence>
<gene>
    <name evidence="6" type="ORF">GCM10009550_11660</name>
</gene>
<comment type="caution">
    <text evidence="6">The sequence shown here is derived from an EMBL/GenBank/DDBJ whole genome shotgun (WGS) entry which is preliminary data.</text>
</comment>
<evidence type="ECO:0000256" key="3">
    <source>
        <dbReference type="ARBA" id="ARBA00022827"/>
    </source>
</evidence>
<evidence type="ECO:0000313" key="6">
    <source>
        <dbReference type="EMBL" id="GAA0941412.1"/>
    </source>
</evidence>
<dbReference type="InterPro" id="IPR050315">
    <property type="entry name" value="FAD-oxidoreductase_2"/>
</dbReference>
<dbReference type="RefSeq" id="WP_344237502.1">
    <property type="nucleotide sequence ID" value="NZ_BAAAHH010000003.1"/>
</dbReference>
<dbReference type="SUPFAM" id="SSF51905">
    <property type="entry name" value="FAD/NAD(P)-binding domain"/>
    <property type="match status" value="1"/>
</dbReference>
<dbReference type="InterPro" id="IPR027477">
    <property type="entry name" value="Succ_DH/fumarate_Rdtase_cat_sf"/>
</dbReference>
<sequence length="558" mass="60715">MTENQGWDAEYDLVVVGSGGGGMVAALTAADAGMSVLIIEKGSKFGGSTSMSGGGIWIPNNPTLRAKGHNDSRESIRRYLDLLTEGKVPAARLDAYVDNGPATMELVGKSKWAKFFWTKGYADYHPELEGGRPLGRSIEAKPFDTRKLGEDEKYQRPNNMKGPLGLWITSKDYHDLAMVKRTWAGRRASLVAAWRVASNMVLRRHMSTGGRALAARLRMALKDANVPLWVRTSMTDIITDENGAVTGVVATERDGKVHRLRGRHGVLLATGGFDHNLEMRKKYLPEGGQDDFAMGARELTGDGITLGEKLGAAVDFMDDAWWMPAVRHPLGAVIPLVSERAIPRQVIVDGNGKRFTNEASPYVNFVHDQLEGKHVPAWFIMDATARSRYPFAQILPGAPIHKKFFEAGIVYKADTLEGLAEQIGVPADALTETIRTFNGYARDGKDPEFGRGDSAYDRYYGDPTLKNPNLDVIETAPYFAFRLEVGDLGTKGGLVCDENSRVLRTDGSVIEGLYATGNTSASVMANEYAGPGATIGPSMVFGYIAAKHAAAKRKAEGR</sequence>
<organism evidence="6 7">
    <name type="scientific">Actinocorallia libanotica</name>
    <dbReference type="NCBI Taxonomy" id="46162"/>
    <lineage>
        <taxon>Bacteria</taxon>
        <taxon>Bacillati</taxon>
        <taxon>Actinomycetota</taxon>
        <taxon>Actinomycetes</taxon>
        <taxon>Streptosporangiales</taxon>
        <taxon>Thermomonosporaceae</taxon>
        <taxon>Actinocorallia</taxon>
    </lineage>
</organism>
<dbReference type="PANTHER" id="PTHR43400">
    <property type="entry name" value="FUMARATE REDUCTASE"/>
    <property type="match status" value="1"/>
</dbReference>
<protein>
    <submittedName>
        <fullName evidence="6">FAD-binding protein</fullName>
    </submittedName>
</protein>
<dbReference type="Gene3D" id="3.50.50.60">
    <property type="entry name" value="FAD/NAD(P)-binding domain"/>
    <property type="match status" value="2"/>
</dbReference>
<evidence type="ECO:0000259" key="5">
    <source>
        <dbReference type="Pfam" id="PF00890"/>
    </source>
</evidence>
<feature type="domain" description="FAD-dependent oxidoreductase 2 FAD-binding" evidence="5">
    <location>
        <begin position="12"/>
        <end position="534"/>
    </location>
</feature>
<dbReference type="Proteomes" id="UP001500665">
    <property type="component" value="Unassembled WGS sequence"/>
</dbReference>
<comment type="cofactor">
    <cofactor evidence="1">
        <name>FAD</name>
        <dbReference type="ChEBI" id="CHEBI:57692"/>
    </cofactor>
</comment>
<keyword evidence="7" id="KW-1185">Reference proteome</keyword>
<keyword evidence="3" id="KW-0274">FAD</keyword>
<dbReference type="InterPro" id="IPR036188">
    <property type="entry name" value="FAD/NAD-bd_sf"/>
</dbReference>
<evidence type="ECO:0000313" key="7">
    <source>
        <dbReference type="Proteomes" id="UP001500665"/>
    </source>
</evidence>
<name>A0ABN1QEJ7_9ACTN</name>
<proteinExistence type="predicted"/>
<reference evidence="6 7" key="1">
    <citation type="journal article" date="2019" name="Int. J. Syst. Evol. Microbiol.">
        <title>The Global Catalogue of Microorganisms (GCM) 10K type strain sequencing project: providing services to taxonomists for standard genome sequencing and annotation.</title>
        <authorList>
            <consortium name="The Broad Institute Genomics Platform"/>
            <consortium name="The Broad Institute Genome Sequencing Center for Infectious Disease"/>
            <person name="Wu L."/>
            <person name="Ma J."/>
        </authorList>
    </citation>
    <scope>NUCLEOTIDE SEQUENCE [LARGE SCALE GENOMIC DNA]</scope>
    <source>
        <strain evidence="6 7">JCM 10696</strain>
    </source>
</reference>
<keyword evidence="4" id="KW-0560">Oxidoreductase</keyword>
<keyword evidence="2" id="KW-0285">Flavoprotein</keyword>
<dbReference type="SUPFAM" id="SSF56425">
    <property type="entry name" value="Succinate dehydrogenase/fumarate reductase flavoprotein, catalytic domain"/>
    <property type="match status" value="1"/>
</dbReference>
<dbReference type="Pfam" id="PF00890">
    <property type="entry name" value="FAD_binding_2"/>
    <property type="match status" value="1"/>
</dbReference>
<evidence type="ECO:0000256" key="1">
    <source>
        <dbReference type="ARBA" id="ARBA00001974"/>
    </source>
</evidence>
<dbReference type="PANTHER" id="PTHR43400:SF10">
    <property type="entry name" value="3-OXOSTEROID 1-DEHYDROGENASE"/>
    <property type="match status" value="1"/>
</dbReference>
<dbReference type="EMBL" id="BAAAHH010000003">
    <property type="protein sequence ID" value="GAA0941412.1"/>
    <property type="molecule type" value="Genomic_DNA"/>
</dbReference>
<dbReference type="InterPro" id="IPR003953">
    <property type="entry name" value="FAD-dep_OxRdtase_2_FAD-bd"/>
</dbReference>
<dbReference type="PRINTS" id="PR00411">
    <property type="entry name" value="PNDRDTASEI"/>
</dbReference>
<dbReference type="Gene3D" id="3.90.700.10">
    <property type="entry name" value="Succinate dehydrogenase/fumarate reductase flavoprotein, catalytic domain"/>
    <property type="match status" value="1"/>
</dbReference>
<dbReference type="NCBIfam" id="NF009473">
    <property type="entry name" value="PRK12835.1"/>
    <property type="match status" value="1"/>
</dbReference>
<evidence type="ECO:0000256" key="2">
    <source>
        <dbReference type="ARBA" id="ARBA00022630"/>
    </source>
</evidence>